<dbReference type="EMBL" id="BTRK01000005">
    <property type="protein sequence ID" value="GMR52348.1"/>
    <property type="molecule type" value="Genomic_DNA"/>
</dbReference>
<name>A0AAN5I4X1_9BILA</name>
<feature type="region of interest" description="Disordered" evidence="1">
    <location>
        <begin position="90"/>
        <end position="158"/>
    </location>
</feature>
<dbReference type="AlphaFoldDB" id="A0AAN5I4X1"/>
<evidence type="ECO:0000256" key="1">
    <source>
        <dbReference type="SAM" id="MobiDB-lite"/>
    </source>
</evidence>
<evidence type="ECO:0000313" key="2">
    <source>
        <dbReference type="EMBL" id="GMR52348.1"/>
    </source>
</evidence>
<sequence length="372" mass="41309">KLDSPQSSSDFNMTKVFERDNAAPGSSSIYRTPIVARRRRTSTCSIGASGSSTMLVPEPKMPAKATSPVLRVARMPLSILRKFSGLGSSSHESAAAVTPTAAASGSKGEQRKKSSHRSLLDPSTWLSTKSLQSSKSDSSLDSVGEEKPASMRRQAQSSFPRFCEQTTCKVRSIEVTKRALVTGGGWRKHRRLNMAIRFSENNTKVELRIDAKWTVEEIRTLVGILYEFRLAVEEAVVDAPICELLVAAIAEINLDKWYAFQCFMKALDVKDIHLTGVHSAKPNEIYWPRLKRLIVNTTPEQAPHLSRLLDYGVADDRLVDRQQIELVHINVIDTIEGAAEMTKITKDINNFRCWAGSAGFDERFHVGPYTVV</sequence>
<keyword evidence="3" id="KW-1185">Reference proteome</keyword>
<feature type="region of interest" description="Disordered" evidence="1">
    <location>
        <begin position="1"/>
        <end position="60"/>
    </location>
</feature>
<reference evidence="3" key="1">
    <citation type="submission" date="2022-10" db="EMBL/GenBank/DDBJ databases">
        <title>Genome assembly of Pristionchus species.</title>
        <authorList>
            <person name="Yoshida K."/>
            <person name="Sommer R.J."/>
        </authorList>
    </citation>
    <scope>NUCLEOTIDE SEQUENCE [LARGE SCALE GENOMIC DNA]</scope>
    <source>
        <strain evidence="3">RS5460</strain>
    </source>
</reference>
<organism evidence="2 3">
    <name type="scientific">Pristionchus mayeri</name>
    <dbReference type="NCBI Taxonomy" id="1317129"/>
    <lineage>
        <taxon>Eukaryota</taxon>
        <taxon>Metazoa</taxon>
        <taxon>Ecdysozoa</taxon>
        <taxon>Nematoda</taxon>
        <taxon>Chromadorea</taxon>
        <taxon>Rhabditida</taxon>
        <taxon>Rhabditina</taxon>
        <taxon>Diplogasteromorpha</taxon>
        <taxon>Diplogasteroidea</taxon>
        <taxon>Neodiplogasteridae</taxon>
        <taxon>Pristionchus</taxon>
    </lineage>
</organism>
<feature type="non-terminal residue" evidence="2">
    <location>
        <position position="1"/>
    </location>
</feature>
<dbReference type="Proteomes" id="UP001328107">
    <property type="component" value="Unassembled WGS sequence"/>
</dbReference>
<comment type="caution">
    <text evidence="2">The sequence shown here is derived from an EMBL/GenBank/DDBJ whole genome shotgun (WGS) entry which is preliminary data.</text>
</comment>
<feature type="compositionally biased region" description="Low complexity" evidence="1">
    <location>
        <begin position="94"/>
        <end position="103"/>
    </location>
</feature>
<proteinExistence type="predicted"/>
<feature type="compositionally biased region" description="Low complexity" evidence="1">
    <location>
        <begin position="123"/>
        <end position="142"/>
    </location>
</feature>
<accession>A0AAN5I4X1</accession>
<gene>
    <name evidence="2" type="ORF">PMAYCL1PPCAC_22543</name>
</gene>
<protein>
    <submittedName>
        <fullName evidence="2">Uncharacterized protein</fullName>
    </submittedName>
</protein>
<feature type="compositionally biased region" description="Polar residues" evidence="1">
    <location>
        <begin position="42"/>
        <end position="54"/>
    </location>
</feature>
<evidence type="ECO:0000313" key="3">
    <source>
        <dbReference type="Proteomes" id="UP001328107"/>
    </source>
</evidence>
<feature type="compositionally biased region" description="Polar residues" evidence="1">
    <location>
        <begin position="1"/>
        <end position="12"/>
    </location>
</feature>